<proteinExistence type="predicted"/>
<feature type="compositionally biased region" description="Gly residues" evidence="1">
    <location>
        <begin position="644"/>
        <end position="653"/>
    </location>
</feature>
<evidence type="ECO:0000313" key="3">
    <source>
        <dbReference type="Proteomes" id="UP001163046"/>
    </source>
</evidence>
<dbReference type="EMBL" id="MU827778">
    <property type="protein sequence ID" value="KAJ7340202.1"/>
    <property type="molecule type" value="Genomic_DNA"/>
</dbReference>
<dbReference type="PANTHER" id="PTHR31513:SF2">
    <property type="entry name" value="MRAZ"/>
    <property type="match status" value="1"/>
</dbReference>
<dbReference type="PANTHER" id="PTHR31513">
    <property type="entry name" value="EPHRIN TYPE-B RECEPTOR"/>
    <property type="match status" value="1"/>
</dbReference>
<dbReference type="Proteomes" id="UP001163046">
    <property type="component" value="Unassembled WGS sequence"/>
</dbReference>
<reference evidence="2" key="1">
    <citation type="submission" date="2023-01" db="EMBL/GenBank/DDBJ databases">
        <title>Genome assembly of the deep-sea coral Lophelia pertusa.</title>
        <authorList>
            <person name="Herrera S."/>
            <person name="Cordes E."/>
        </authorList>
    </citation>
    <scope>NUCLEOTIDE SEQUENCE</scope>
    <source>
        <strain evidence="2">USNM1676648</strain>
        <tissue evidence="2">Polyp</tissue>
    </source>
</reference>
<protein>
    <recommendedName>
        <fullName evidence="4">Tenascin-X</fullName>
    </recommendedName>
</protein>
<dbReference type="OrthoDB" id="5965221at2759"/>
<accession>A0A9W9YJE5</accession>
<evidence type="ECO:0000313" key="2">
    <source>
        <dbReference type="EMBL" id="KAJ7340202.1"/>
    </source>
</evidence>
<keyword evidence="3" id="KW-1185">Reference proteome</keyword>
<organism evidence="2 3">
    <name type="scientific">Desmophyllum pertusum</name>
    <dbReference type="NCBI Taxonomy" id="174260"/>
    <lineage>
        <taxon>Eukaryota</taxon>
        <taxon>Metazoa</taxon>
        <taxon>Cnidaria</taxon>
        <taxon>Anthozoa</taxon>
        <taxon>Hexacorallia</taxon>
        <taxon>Scleractinia</taxon>
        <taxon>Caryophylliina</taxon>
        <taxon>Caryophylliidae</taxon>
        <taxon>Desmophyllum</taxon>
    </lineage>
</organism>
<comment type="caution">
    <text evidence="2">The sequence shown here is derived from an EMBL/GenBank/DDBJ whole genome shotgun (WGS) entry which is preliminary data.</text>
</comment>
<feature type="region of interest" description="Disordered" evidence="1">
    <location>
        <begin position="629"/>
        <end position="655"/>
    </location>
</feature>
<evidence type="ECO:0008006" key="4">
    <source>
        <dbReference type="Google" id="ProtNLM"/>
    </source>
</evidence>
<evidence type="ECO:0000256" key="1">
    <source>
        <dbReference type="SAM" id="MobiDB-lite"/>
    </source>
</evidence>
<name>A0A9W9YJE5_9CNID</name>
<gene>
    <name evidence="2" type="ORF">OS493_002933</name>
</gene>
<dbReference type="AlphaFoldDB" id="A0A9W9YJE5"/>
<sequence>MTVTNQERVREFRGTSMQVFGGGTFTAVNLHVHVMNFTIDALATVHATLKGENFVYNGKGPGANSPSPGFAGGSGGGHGGLGGRAVSQVTTGASYGSIKEPNDFGSSGGKGSGGGMGGRGGGILFFNISNTLDIEGTLSASGDNYVGSQAGGGSGGSILIRTVLFEGSGTVQANGGSGYRDQHRGGGGGSGGRIALYHQGGFFDGVLEAAGGNGDVENGAAGTVYVEKAGNNSDRPHRTLKVDNKGRPPLTERINQVEEIKLYPGSMHISHSTVYTSISGLQFSSNGATLSYRHGSDTYYYSLSRMCDGDLKNAYIVQSSYTNAVITVSLPRNMFIHHIRLYPFCHQNYRVSFTLTTNHPTIGFKDRTKGSRSFAGCYDTSVYNDVSIEDTISEFTVTLTRLESYVALSEIKVFVGRETSSFYAANLEQDSSRTWLVFDDSGVTTFEVDELDVRGNAHLAIQNKAGSVEFKVNEYKGDFTGTVHVGGAQNLYLNASNNSVIPFTLRTYQGSKVFLPSEVYLQKSSIYAESELTGLANLIISQSSRFDVTQDAHVNSPTKATILLDRITILNGGTFYQRTAEPAKLTVQLTGEITINAGAAMDVSQVHLQAHNIFIDIAGVLTARGRGYASMKGEEPGRQSGIASGAGHGGAGGRSSSQALVGKAYGSFEMPLHFGSGGGQGYQDLPGSSGGGAIKLSASHIVQVDGLLDVSAKGAVNQGTGGGSGGSILIQSTLFLGKGKLLADGGEVARASFGDAGGGAGGRIAAHYETTRFAGAFSAHGGASRSEAGGPGTVFLSENATHKTMIIDNNGYRASKLYISDYRDLSNDGGRAWLLAGYMDEFTINLLQLRGGSHFAVYHLKPSFTLHVERLEGDLGGMIHVSKKNRVYINHAPRLFRQAFTCTMRDLFICLVTFYSRTCFIPGFHWKERSVEWIT</sequence>